<dbReference type="InterPro" id="IPR014757">
    <property type="entry name" value="Tscrpt_reg_IclR_C"/>
</dbReference>
<dbReference type="Pfam" id="PF01614">
    <property type="entry name" value="IclR_C"/>
    <property type="match status" value="1"/>
</dbReference>
<sequence length="268" mass="29353">MRNPPLPERPSSAVGSLDRGLRLLQLLRDYGSLRVMDAAADLDISRSSAHRLLQTLAYRGFAVQDESHVYFPGPSLDAAPARLAWTKTFRALCQPHLEVLSRRSGESANLMVRVRDTVRFLGTVRAQSVYATNDRDGVVMPAHRASGGKALLATLPEEELRQLYRRSGPGGNPGLDEDEFRSLTKSLAQVSARGFAVNFEETERGVAAVGVAINDRAGHAVGAVSLSSHAARFTGLVDRTFIPLLLDTRTQIEKDLMIIDLDIRDHSK</sequence>
<evidence type="ECO:0000313" key="7">
    <source>
        <dbReference type="Proteomes" id="UP001551658"/>
    </source>
</evidence>
<organism evidence="6 7">
    <name type="scientific">Nocardia fusca</name>
    <dbReference type="NCBI Taxonomy" id="941183"/>
    <lineage>
        <taxon>Bacteria</taxon>
        <taxon>Bacillati</taxon>
        <taxon>Actinomycetota</taxon>
        <taxon>Actinomycetes</taxon>
        <taxon>Mycobacteriales</taxon>
        <taxon>Nocardiaceae</taxon>
        <taxon>Nocardia</taxon>
    </lineage>
</organism>
<evidence type="ECO:0000256" key="2">
    <source>
        <dbReference type="ARBA" id="ARBA00023125"/>
    </source>
</evidence>
<dbReference type="PROSITE" id="PS51078">
    <property type="entry name" value="ICLR_ED"/>
    <property type="match status" value="1"/>
</dbReference>
<keyword evidence="1" id="KW-0805">Transcription regulation</keyword>
<dbReference type="PROSITE" id="PS51077">
    <property type="entry name" value="HTH_ICLR"/>
    <property type="match status" value="1"/>
</dbReference>
<dbReference type="InterPro" id="IPR036388">
    <property type="entry name" value="WH-like_DNA-bd_sf"/>
</dbReference>
<accession>A0ABV3F3W4</accession>
<evidence type="ECO:0000313" key="6">
    <source>
        <dbReference type="EMBL" id="MEV0362308.1"/>
    </source>
</evidence>
<dbReference type="SMART" id="SM00346">
    <property type="entry name" value="HTH_ICLR"/>
    <property type="match status" value="1"/>
</dbReference>
<keyword evidence="7" id="KW-1185">Reference proteome</keyword>
<dbReference type="Gene3D" id="1.10.10.10">
    <property type="entry name" value="Winged helix-like DNA-binding domain superfamily/Winged helix DNA-binding domain"/>
    <property type="match status" value="1"/>
</dbReference>
<dbReference type="Pfam" id="PF09339">
    <property type="entry name" value="HTH_IclR"/>
    <property type="match status" value="1"/>
</dbReference>
<dbReference type="Gene3D" id="3.30.450.40">
    <property type="match status" value="1"/>
</dbReference>
<dbReference type="Proteomes" id="UP001551658">
    <property type="component" value="Unassembled WGS sequence"/>
</dbReference>
<evidence type="ECO:0000259" key="5">
    <source>
        <dbReference type="PROSITE" id="PS51078"/>
    </source>
</evidence>
<evidence type="ECO:0000256" key="1">
    <source>
        <dbReference type="ARBA" id="ARBA00023015"/>
    </source>
</evidence>
<dbReference type="EMBL" id="JBFAIH010000002">
    <property type="protein sequence ID" value="MEV0362308.1"/>
    <property type="molecule type" value="Genomic_DNA"/>
</dbReference>
<comment type="caution">
    <text evidence="6">The sequence shown here is derived from an EMBL/GenBank/DDBJ whole genome shotgun (WGS) entry which is preliminary data.</text>
</comment>
<dbReference type="InterPro" id="IPR029016">
    <property type="entry name" value="GAF-like_dom_sf"/>
</dbReference>
<keyword evidence="2" id="KW-0238">DNA-binding</keyword>
<protein>
    <submittedName>
        <fullName evidence="6">IclR family transcriptional regulator</fullName>
    </submittedName>
</protein>
<dbReference type="InterPro" id="IPR005471">
    <property type="entry name" value="Tscrpt_reg_IclR_N"/>
</dbReference>
<dbReference type="SUPFAM" id="SSF55781">
    <property type="entry name" value="GAF domain-like"/>
    <property type="match status" value="1"/>
</dbReference>
<dbReference type="PANTHER" id="PTHR30136:SF35">
    <property type="entry name" value="HTH-TYPE TRANSCRIPTIONAL REGULATOR RV1719"/>
    <property type="match status" value="1"/>
</dbReference>
<evidence type="ECO:0000259" key="4">
    <source>
        <dbReference type="PROSITE" id="PS51077"/>
    </source>
</evidence>
<gene>
    <name evidence="6" type="ORF">AB0H72_06350</name>
</gene>
<evidence type="ECO:0000256" key="3">
    <source>
        <dbReference type="ARBA" id="ARBA00023163"/>
    </source>
</evidence>
<feature type="domain" description="HTH iclR-type" evidence="4">
    <location>
        <begin position="14"/>
        <end position="74"/>
    </location>
</feature>
<dbReference type="PANTHER" id="PTHR30136">
    <property type="entry name" value="HELIX-TURN-HELIX TRANSCRIPTIONAL REGULATOR, ICLR FAMILY"/>
    <property type="match status" value="1"/>
</dbReference>
<reference evidence="6 7" key="1">
    <citation type="submission" date="2024-06" db="EMBL/GenBank/DDBJ databases">
        <title>The Natural Products Discovery Center: Release of the First 8490 Sequenced Strains for Exploring Actinobacteria Biosynthetic Diversity.</title>
        <authorList>
            <person name="Kalkreuter E."/>
            <person name="Kautsar S.A."/>
            <person name="Yang D."/>
            <person name="Bader C.D."/>
            <person name="Teijaro C.N."/>
            <person name="Fluegel L."/>
            <person name="Davis C.M."/>
            <person name="Simpson J.R."/>
            <person name="Lauterbach L."/>
            <person name="Steele A.D."/>
            <person name="Gui C."/>
            <person name="Meng S."/>
            <person name="Li G."/>
            <person name="Viehrig K."/>
            <person name="Ye F."/>
            <person name="Su P."/>
            <person name="Kiefer A.F."/>
            <person name="Nichols A."/>
            <person name="Cepeda A.J."/>
            <person name="Yan W."/>
            <person name="Fan B."/>
            <person name="Jiang Y."/>
            <person name="Adhikari A."/>
            <person name="Zheng C.-J."/>
            <person name="Schuster L."/>
            <person name="Cowan T.M."/>
            <person name="Smanski M.J."/>
            <person name="Chevrette M.G."/>
            <person name="De Carvalho L.P.S."/>
            <person name="Shen B."/>
        </authorList>
    </citation>
    <scope>NUCLEOTIDE SEQUENCE [LARGE SCALE GENOMIC DNA]</scope>
    <source>
        <strain evidence="6 7">NPDC050671</strain>
    </source>
</reference>
<name>A0ABV3F3W4_9NOCA</name>
<proteinExistence type="predicted"/>
<dbReference type="SUPFAM" id="SSF46785">
    <property type="entry name" value="Winged helix' DNA-binding domain"/>
    <property type="match status" value="1"/>
</dbReference>
<feature type="domain" description="IclR-ED" evidence="5">
    <location>
        <begin position="75"/>
        <end position="258"/>
    </location>
</feature>
<dbReference type="InterPro" id="IPR050707">
    <property type="entry name" value="HTH_MetabolicPath_Reg"/>
</dbReference>
<dbReference type="RefSeq" id="WP_063814628.1">
    <property type="nucleotide sequence ID" value="NZ_JBFAIH010000002.1"/>
</dbReference>
<dbReference type="InterPro" id="IPR036390">
    <property type="entry name" value="WH_DNA-bd_sf"/>
</dbReference>
<keyword evidence="3" id="KW-0804">Transcription</keyword>